<proteinExistence type="predicted"/>
<name>A0A0X3NTE1_SCHSO</name>
<accession>A0A0X3NTE1</accession>
<dbReference type="EMBL" id="GEEE01006957">
    <property type="protein sequence ID" value="JAP56268.1"/>
    <property type="molecule type" value="Transcribed_RNA"/>
</dbReference>
<protein>
    <submittedName>
        <fullName evidence="1">Tripeptidyl-peptidase 2</fullName>
    </submittedName>
</protein>
<gene>
    <name evidence="1" type="primary">TPP2</name>
    <name evidence="1" type="ORF">TR165192</name>
</gene>
<dbReference type="EMBL" id="GEEE01020216">
    <property type="protein sequence ID" value="JAP43009.1"/>
    <property type="molecule type" value="Transcribed_RNA"/>
</dbReference>
<evidence type="ECO:0000313" key="1">
    <source>
        <dbReference type="EMBL" id="JAP43009.1"/>
    </source>
</evidence>
<feature type="non-terminal residue" evidence="1">
    <location>
        <position position="1"/>
    </location>
</feature>
<dbReference type="AlphaFoldDB" id="A0A0X3NTE1"/>
<sequence length="108" mass="11276">TVRPVNVVICLSVGVILKVVSILTSPEPLASIKSIIFGLPSEVTCNPLAVGSTPVSQMAIKVSLPSYIGNFSRNSNAPISFLGIIVCFASGKAIVFEENGSDLLLVVF</sequence>
<organism evidence="1">
    <name type="scientific">Schistocephalus solidus</name>
    <name type="common">Tapeworm</name>
    <dbReference type="NCBI Taxonomy" id="70667"/>
    <lineage>
        <taxon>Eukaryota</taxon>
        <taxon>Metazoa</taxon>
        <taxon>Spiralia</taxon>
        <taxon>Lophotrochozoa</taxon>
        <taxon>Platyhelminthes</taxon>
        <taxon>Cestoda</taxon>
        <taxon>Eucestoda</taxon>
        <taxon>Diphyllobothriidea</taxon>
        <taxon>Diphyllobothriidae</taxon>
        <taxon>Schistocephalus</taxon>
    </lineage>
</organism>
<reference evidence="1" key="1">
    <citation type="submission" date="2016-01" db="EMBL/GenBank/DDBJ databases">
        <title>Reference transcriptome for the parasite Schistocephalus solidus: insights into the molecular evolution of parasitism.</title>
        <authorList>
            <person name="Hebert F.O."/>
            <person name="Grambauer S."/>
            <person name="Barber I."/>
            <person name="Landry C.R."/>
            <person name="Aubin-Horth N."/>
        </authorList>
    </citation>
    <scope>NUCLEOTIDE SEQUENCE</scope>
</reference>